<dbReference type="AlphaFoldDB" id="A0A7G9SE26"/>
<feature type="transmembrane region" description="Helical" evidence="1">
    <location>
        <begin position="87"/>
        <end position="107"/>
    </location>
</feature>
<keyword evidence="1" id="KW-0472">Membrane</keyword>
<keyword evidence="1" id="KW-1133">Transmembrane helix</keyword>
<evidence type="ECO:0000256" key="1">
    <source>
        <dbReference type="SAM" id="Phobius"/>
    </source>
</evidence>
<accession>A0A7G9SE26</accession>
<sequence>MTEGEKLHAEQRRKFWRNLMIVGAFGAPLGFGVGFGFGKSRGDFDAFWTMVPQWLVVALVALSVGGLLYGSWRFYRSIDEIELVDNLWSSVAAYAAYAVIFPAWWALGKAKVTPEPNDWAIYLAALVIGLAAYGKRKWDAR</sequence>
<dbReference type="RefSeq" id="WP_187543086.1">
    <property type="nucleotide sequence ID" value="NZ_CP060717.1"/>
</dbReference>
<feature type="transmembrane region" description="Helical" evidence="1">
    <location>
        <begin position="119"/>
        <end position="135"/>
    </location>
</feature>
<protein>
    <submittedName>
        <fullName evidence="2">Uncharacterized protein</fullName>
    </submittedName>
</protein>
<dbReference type="KEGG" id="srhi:H9L12_06425"/>
<proteinExistence type="predicted"/>
<name>A0A7G9SE26_9SPHN</name>
<feature type="transmembrane region" description="Helical" evidence="1">
    <location>
        <begin position="54"/>
        <end position="75"/>
    </location>
</feature>
<gene>
    <name evidence="2" type="ORF">H9L12_06425</name>
</gene>
<evidence type="ECO:0000313" key="2">
    <source>
        <dbReference type="EMBL" id="QNN66101.1"/>
    </source>
</evidence>
<dbReference type="Proteomes" id="UP000515955">
    <property type="component" value="Chromosome"/>
</dbReference>
<evidence type="ECO:0000313" key="3">
    <source>
        <dbReference type="Proteomes" id="UP000515955"/>
    </source>
</evidence>
<reference evidence="2 3" key="1">
    <citation type="submission" date="2020-08" db="EMBL/GenBank/DDBJ databases">
        <title>Genome sequence of Sphingomonas rhizophila KACC 19189T.</title>
        <authorList>
            <person name="Hyun D.-W."/>
            <person name="Bae J.-W."/>
        </authorList>
    </citation>
    <scope>NUCLEOTIDE SEQUENCE [LARGE SCALE GENOMIC DNA]</scope>
    <source>
        <strain evidence="2 3">KACC 19189</strain>
    </source>
</reference>
<keyword evidence="3" id="KW-1185">Reference proteome</keyword>
<keyword evidence="1" id="KW-0812">Transmembrane</keyword>
<dbReference type="EMBL" id="CP060717">
    <property type="protein sequence ID" value="QNN66101.1"/>
    <property type="molecule type" value="Genomic_DNA"/>
</dbReference>
<organism evidence="2 3">
    <name type="scientific">Sphingomonas rhizophila</name>
    <dbReference type="NCBI Taxonomy" id="2071607"/>
    <lineage>
        <taxon>Bacteria</taxon>
        <taxon>Pseudomonadati</taxon>
        <taxon>Pseudomonadota</taxon>
        <taxon>Alphaproteobacteria</taxon>
        <taxon>Sphingomonadales</taxon>
        <taxon>Sphingomonadaceae</taxon>
        <taxon>Sphingomonas</taxon>
    </lineage>
</organism>
<feature type="transmembrane region" description="Helical" evidence="1">
    <location>
        <begin position="15"/>
        <end position="34"/>
    </location>
</feature>